<comment type="caution">
    <text evidence="1">The sequence shown here is derived from an EMBL/GenBank/DDBJ whole genome shotgun (WGS) entry which is preliminary data.</text>
</comment>
<organism evidence="1 2">
    <name type="scientific">Marinilabilia rubra</name>
    <dbReference type="NCBI Taxonomy" id="2162893"/>
    <lineage>
        <taxon>Bacteria</taxon>
        <taxon>Pseudomonadati</taxon>
        <taxon>Bacteroidota</taxon>
        <taxon>Bacteroidia</taxon>
        <taxon>Marinilabiliales</taxon>
        <taxon>Marinilabiliaceae</taxon>
        <taxon>Marinilabilia</taxon>
    </lineage>
</organism>
<dbReference type="OrthoDB" id="595022at2"/>
<gene>
    <name evidence="1" type="ORF">DDZ16_09100</name>
</gene>
<dbReference type="RefSeq" id="WP_109264137.1">
    <property type="nucleotide sequence ID" value="NZ_QEWP01000006.1"/>
</dbReference>
<evidence type="ECO:0000313" key="2">
    <source>
        <dbReference type="Proteomes" id="UP000244956"/>
    </source>
</evidence>
<dbReference type="EMBL" id="QEWP01000006">
    <property type="protein sequence ID" value="PWD99597.1"/>
    <property type="molecule type" value="Genomic_DNA"/>
</dbReference>
<keyword evidence="2" id="KW-1185">Reference proteome</keyword>
<accession>A0A2U2B961</accession>
<sequence>MDNDQVNEIGFALAKITTEQFAVIETNFSEGTKPKLRVNFHFASDAQKMLIGILGHFRFDCDGRPFLVVEAGCHFNIQPDSWSMLVNKEKNALSVPKGLLQHLGAITVGTVRGILHAKTENTKFNRFHLPAINLAEIITEDKVFNLGNNE</sequence>
<protein>
    <submittedName>
        <fullName evidence="1">Uncharacterized protein</fullName>
    </submittedName>
</protein>
<name>A0A2U2B961_9BACT</name>
<reference evidence="1 2" key="1">
    <citation type="submission" date="2018-05" db="EMBL/GenBank/DDBJ databases">
        <title>Marinilabilia rubrum sp. nov., isolated from saltern sediment.</title>
        <authorList>
            <person name="Zhang R."/>
        </authorList>
    </citation>
    <scope>NUCLEOTIDE SEQUENCE [LARGE SCALE GENOMIC DNA]</scope>
    <source>
        <strain evidence="1 2">WTE16</strain>
    </source>
</reference>
<dbReference type="AlphaFoldDB" id="A0A2U2B961"/>
<evidence type="ECO:0000313" key="1">
    <source>
        <dbReference type="EMBL" id="PWD99597.1"/>
    </source>
</evidence>
<dbReference type="Proteomes" id="UP000244956">
    <property type="component" value="Unassembled WGS sequence"/>
</dbReference>
<proteinExistence type="predicted"/>